<reference evidence="2 3" key="1">
    <citation type="submission" date="2020-10" db="EMBL/GenBank/DDBJ databases">
        <title>Sequencing the genomes of 1000 actinobacteria strains.</title>
        <authorList>
            <person name="Klenk H.-P."/>
        </authorList>
    </citation>
    <scope>NUCLEOTIDE SEQUENCE [LARGE SCALE GENOMIC DNA]</scope>
    <source>
        <strain evidence="2 3">DSM 43173</strain>
    </source>
</reference>
<protein>
    <submittedName>
        <fullName evidence="2">Excisionase family DNA binding protein</fullName>
    </submittedName>
</protein>
<keyword evidence="3" id="KW-1185">Reference proteome</keyword>
<sequence length="92" mass="10063">MIGTPMTFAEAFYLPLVVDLGTAARALGICSSTAYRLIHSGNFPCHVIQVGTHYRIPTAFLLKALGIEQIPIYEADLEGGVKYASQEMEEDE</sequence>
<dbReference type="Proteomes" id="UP000633509">
    <property type="component" value="Unassembled WGS sequence"/>
</dbReference>
<dbReference type="EMBL" id="JADBEK010000001">
    <property type="protein sequence ID" value="MBE1587855.1"/>
    <property type="molecule type" value="Genomic_DNA"/>
</dbReference>
<evidence type="ECO:0000313" key="3">
    <source>
        <dbReference type="Proteomes" id="UP000633509"/>
    </source>
</evidence>
<feature type="domain" description="Helix-turn-helix" evidence="1">
    <location>
        <begin position="22"/>
        <end position="59"/>
    </location>
</feature>
<accession>A0ABR9M4L5</accession>
<dbReference type="Pfam" id="PF12728">
    <property type="entry name" value="HTH_17"/>
    <property type="match status" value="1"/>
</dbReference>
<evidence type="ECO:0000259" key="1">
    <source>
        <dbReference type="Pfam" id="PF12728"/>
    </source>
</evidence>
<dbReference type="InterPro" id="IPR041657">
    <property type="entry name" value="HTH_17"/>
</dbReference>
<proteinExistence type="predicted"/>
<dbReference type="RefSeq" id="WP_192788177.1">
    <property type="nucleotide sequence ID" value="NZ_JADBEK010000001.1"/>
</dbReference>
<comment type="caution">
    <text evidence="2">The sequence shown here is derived from an EMBL/GenBank/DDBJ whole genome shotgun (WGS) entry which is preliminary data.</text>
</comment>
<evidence type="ECO:0000313" key="2">
    <source>
        <dbReference type="EMBL" id="MBE1587855.1"/>
    </source>
</evidence>
<name>A0ABR9M4L5_9ACTN</name>
<gene>
    <name evidence="2" type="ORF">H4W80_006113</name>
</gene>
<organism evidence="2 3">
    <name type="scientific">Nonomuraea angiospora</name>
    <dbReference type="NCBI Taxonomy" id="46172"/>
    <lineage>
        <taxon>Bacteria</taxon>
        <taxon>Bacillati</taxon>
        <taxon>Actinomycetota</taxon>
        <taxon>Actinomycetes</taxon>
        <taxon>Streptosporangiales</taxon>
        <taxon>Streptosporangiaceae</taxon>
        <taxon>Nonomuraea</taxon>
    </lineage>
</organism>